<dbReference type="EMBL" id="KQ434938">
    <property type="protein sequence ID" value="KZC12146.1"/>
    <property type="molecule type" value="Genomic_DNA"/>
</dbReference>
<dbReference type="AlphaFoldDB" id="A0A154PJV9"/>
<evidence type="ECO:0000313" key="1">
    <source>
        <dbReference type="EMBL" id="KZC12146.1"/>
    </source>
</evidence>
<gene>
    <name evidence="1" type="ORF">WN55_03227</name>
</gene>
<organism evidence="1 2">
    <name type="scientific">Dufourea novaeangliae</name>
    <name type="common">Sweat bee</name>
    <dbReference type="NCBI Taxonomy" id="178035"/>
    <lineage>
        <taxon>Eukaryota</taxon>
        <taxon>Metazoa</taxon>
        <taxon>Ecdysozoa</taxon>
        <taxon>Arthropoda</taxon>
        <taxon>Hexapoda</taxon>
        <taxon>Insecta</taxon>
        <taxon>Pterygota</taxon>
        <taxon>Neoptera</taxon>
        <taxon>Endopterygota</taxon>
        <taxon>Hymenoptera</taxon>
        <taxon>Apocrita</taxon>
        <taxon>Aculeata</taxon>
        <taxon>Apoidea</taxon>
        <taxon>Anthophila</taxon>
        <taxon>Halictidae</taxon>
        <taxon>Rophitinae</taxon>
        <taxon>Dufourea</taxon>
    </lineage>
</organism>
<accession>A0A154PJV9</accession>
<sequence length="94" mass="10181">MQSPSKRGLSLRDCDKRYAFGSKALAAYKLRRLADSRPSSPRLSCLPLKRTSAIYIFCNSNKTRNTVLACQSDGNKVRANTSAGIAISAQDALG</sequence>
<keyword evidence="2" id="KW-1185">Reference proteome</keyword>
<name>A0A154PJV9_DUFNO</name>
<dbReference type="Proteomes" id="UP000076502">
    <property type="component" value="Unassembled WGS sequence"/>
</dbReference>
<proteinExistence type="predicted"/>
<evidence type="ECO:0000313" key="2">
    <source>
        <dbReference type="Proteomes" id="UP000076502"/>
    </source>
</evidence>
<protein>
    <submittedName>
        <fullName evidence="1">Uncharacterized protein</fullName>
    </submittedName>
</protein>
<reference evidence="1 2" key="1">
    <citation type="submission" date="2015-07" db="EMBL/GenBank/DDBJ databases">
        <title>The genome of Dufourea novaeangliae.</title>
        <authorList>
            <person name="Pan H."/>
            <person name="Kapheim K."/>
        </authorList>
    </citation>
    <scope>NUCLEOTIDE SEQUENCE [LARGE SCALE GENOMIC DNA]</scope>
    <source>
        <strain evidence="1">0120121106</strain>
        <tissue evidence="1">Whole body</tissue>
    </source>
</reference>